<comment type="caution">
    <text evidence="1">The sequence shown here is derived from an EMBL/GenBank/DDBJ whole genome shotgun (WGS) entry which is preliminary data.</text>
</comment>
<sequence>MEKRYPVDWKSTQVHPVLIALGKELNGRRLHPTLIRAFESRSDIIADHVSSIRHIRGEDLGRRKGFYQITIAGPRFSGTWNFFSGELEDLVNSIIPA</sequence>
<dbReference type="EMBL" id="JAPVOI010000004">
    <property type="protein sequence ID" value="MCZ4092396.1"/>
    <property type="molecule type" value="Genomic_DNA"/>
</dbReference>
<protein>
    <submittedName>
        <fullName evidence="1">Uncharacterized protein</fullName>
    </submittedName>
</protein>
<reference evidence="1" key="1">
    <citation type="submission" date="2022-10" db="EMBL/GenBank/DDBJ databases">
        <title>Whole genome sequencing of three plant growth promoting bacteria isolated from Vachellia tortilis subsp. raddiana in Morocco.</title>
        <authorList>
            <person name="Hnini M."/>
            <person name="Zouagui R."/>
            <person name="Zouagui H."/>
            <person name="Chemao Elfihri M.-W."/>
            <person name="Ibrahimi A."/>
            <person name="Sbabou L."/>
            <person name="Aurag J."/>
        </authorList>
    </citation>
    <scope>NUCLEOTIDE SEQUENCE</scope>
    <source>
        <strain evidence="1">LMR678</strain>
    </source>
</reference>
<accession>A0ABT4KK97</accession>
<gene>
    <name evidence="1" type="ORF">O3W52_20690</name>
</gene>
<dbReference type="Proteomes" id="UP001079430">
    <property type="component" value="Unassembled WGS sequence"/>
</dbReference>
<evidence type="ECO:0000313" key="1">
    <source>
        <dbReference type="EMBL" id="MCZ4092396.1"/>
    </source>
</evidence>
<keyword evidence="2" id="KW-1185">Reference proteome</keyword>
<evidence type="ECO:0000313" key="2">
    <source>
        <dbReference type="Proteomes" id="UP001079430"/>
    </source>
</evidence>
<name>A0ABT4KK97_9HYPH</name>
<proteinExistence type="predicted"/>
<dbReference type="RefSeq" id="WP_269282743.1">
    <property type="nucleotide sequence ID" value="NZ_JAPVOI010000004.1"/>
</dbReference>
<organism evidence="1 2">
    <name type="scientific">Sinorhizobium psoraleae</name>
    <dbReference type="NCBI Taxonomy" id="520838"/>
    <lineage>
        <taxon>Bacteria</taxon>
        <taxon>Pseudomonadati</taxon>
        <taxon>Pseudomonadota</taxon>
        <taxon>Alphaproteobacteria</taxon>
        <taxon>Hyphomicrobiales</taxon>
        <taxon>Rhizobiaceae</taxon>
        <taxon>Sinorhizobium/Ensifer group</taxon>
        <taxon>Sinorhizobium</taxon>
    </lineage>
</organism>